<dbReference type="AlphaFoldDB" id="A0A1B0AUT3"/>
<comment type="subcellular location">
    <subcellularLocation>
        <location evidence="1">Membrane</location>
        <topology evidence="1">Multi-pass membrane protein</topology>
    </subcellularLocation>
</comment>
<evidence type="ECO:0000256" key="3">
    <source>
        <dbReference type="ARBA" id="ARBA00022989"/>
    </source>
</evidence>
<keyword evidence="2 6" id="KW-0812">Transmembrane</keyword>
<dbReference type="EnsemblMetazoa" id="GPPI009411-RA">
    <property type="protein sequence ID" value="GPPI009411-PA"/>
    <property type="gene ID" value="GPPI009411"/>
</dbReference>
<sequence length="258" mass="30443">MTPPKVHLTAESKSHRRKFISPPKRNYLKCKRRKKHPPSNPASNPVRAKKILQKQCKQFRNAANYRTMEFAKNITLGFLHGFWDSIKGMTFVFYIDAEIAEQERQNRMRRSPSPVPSSASAMILEQERQRDFQRENPDERNLNSLRNRLTEPRVAPQEKKIAQKVFMCCVLNGGFTWMSIILFEHLLLPTLKFLLTLCYGKDSDDLHLIWSWLQSILSIIFGMMWVLPIFLLMATRHDHSWERRKYISTNTYDEVNNC</sequence>
<dbReference type="EMBL" id="JXJN01003723">
    <property type="status" value="NOT_ANNOTATED_CDS"/>
    <property type="molecule type" value="Genomic_DNA"/>
</dbReference>
<dbReference type="GO" id="GO:0016236">
    <property type="term" value="P:macroautophagy"/>
    <property type="evidence" value="ECO:0007669"/>
    <property type="project" value="TreeGrafter"/>
</dbReference>
<keyword evidence="8" id="KW-1185">Reference proteome</keyword>
<keyword evidence="4 6" id="KW-0472">Membrane</keyword>
<reference evidence="7" key="2">
    <citation type="submission" date="2020-05" db="UniProtKB">
        <authorList>
            <consortium name="EnsemblMetazoa"/>
        </authorList>
    </citation>
    <scope>IDENTIFICATION</scope>
    <source>
        <strain evidence="7">IAEA</strain>
    </source>
</reference>
<evidence type="ECO:0000256" key="5">
    <source>
        <dbReference type="SAM" id="MobiDB-lite"/>
    </source>
</evidence>
<name>A0A1B0AUT3_9MUSC</name>
<feature type="transmembrane region" description="Helical" evidence="6">
    <location>
        <begin position="165"/>
        <end position="188"/>
    </location>
</feature>
<dbReference type="GO" id="GO:0016020">
    <property type="term" value="C:membrane"/>
    <property type="evidence" value="ECO:0007669"/>
    <property type="project" value="UniProtKB-SubCell"/>
</dbReference>
<feature type="region of interest" description="Disordered" evidence="5">
    <location>
        <begin position="127"/>
        <end position="149"/>
    </location>
</feature>
<evidence type="ECO:0000256" key="6">
    <source>
        <dbReference type="SAM" id="Phobius"/>
    </source>
</evidence>
<protein>
    <submittedName>
        <fullName evidence="7">Uncharacterized protein</fullName>
    </submittedName>
</protein>
<accession>A0A1B0AUT3</accession>
<feature type="region of interest" description="Disordered" evidence="5">
    <location>
        <begin position="1"/>
        <end position="24"/>
    </location>
</feature>
<evidence type="ECO:0000313" key="8">
    <source>
        <dbReference type="Proteomes" id="UP000092460"/>
    </source>
</evidence>
<evidence type="ECO:0000256" key="1">
    <source>
        <dbReference type="ARBA" id="ARBA00004141"/>
    </source>
</evidence>
<reference evidence="8" key="1">
    <citation type="submission" date="2015-01" db="EMBL/GenBank/DDBJ databases">
        <authorList>
            <person name="Aksoy S."/>
            <person name="Warren W."/>
            <person name="Wilson R.K."/>
        </authorList>
    </citation>
    <scope>NUCLEOTIDE SEQUENCE [LARGE SCALE GENOMIC DNA]</scope>
    <source>
        <strain evidence="8">IAEA</strain>
    </source>
</reference>
<keyword evidence="3 6" id="KW-1133">Transmembrane helix</keyword>
<dbReference type="GO" id="GO:0005783">
    <property type="term" value="C:endoplasmic reticulum"/>
    <property type="evidence" value="ECO:0007669"/>
    <property type="project" value="TreeGrafter"/>
</dbReference>
<dbReference type="VEuPathDB" id="VectorBase:GPPI009411"/>
<dbReference type="PANTHER" id="PTHR21389">
    <property type="entry name" value="P53 INDUCED PROTEIN"/>
    <property type="match status" value="1"/>
</dbReference>
<dbReference type="PANTHER" id="PTHR21389:SF0">
    <property type="entry name" value="ETOPOSIDE-INDUCED PROTEIN 2.4 HOMOLOG"/>
    <property type="match status" value="1"/>
</dbReference>
<dbReference type="Proteomes" id="UP000092460">
    <property type="component" value="Unassembled WGS sequence"/>
</dbReference>
<dbReference type="STRING" id="67801.A0A1B0AUT3"/>
<proteinExistence type="predicted"/>
<feature type="transmembrane region" description="Helical" evidence="6">
    <location>
        <begin position="208"/>
        <end position="234"/>
    </location>
</feature>
<feature type="compositionally biased region" description="Basic and acidic residues" evidence="5">
    <location>
        <begin position="127"/>
        <end position="141"/>
    </location>
</feature>
<evidence type="ECO:0000256" key="2">
    <source>
        <dbReference type="ARBA" id="ARBA00022692"/>
    </source>
</evidence>
<organism evidence="7 8">
    <name type="scientific">Glossina palpalis gambiensis</name>
    <dbReference type="NCBI Taxonomy" id="67801"/>
    <lineage>
        <taxon>Eukaryota</taxon>
        <taxon>Metazoa</taxon>
        <taxon>Ecdysozoa</taxon>
        <taxon>Arthropoda</taxon>
        <taxon>Hexapoda</taxon>
        <taxon>Insecta</taxon>
        <taxon>Pterygota</taxon>
        <taxon>Neoptera</taxon>
        <taxon>Endopterygota</taxon>
        <taxon>Diptera</taxon>
        <taxon>Brachycera</taxon>
        <taxon>Muscomorpha</taxon>
        <taxon>Hippoboscoidea</taxon>
        <taxon>Glossinidae</taxon>
        <taxon>Glossina</taxon>
    </lineage>
</organism>
<evidence type="ECO:0000256" key="4">
    <source>
        <dbReference type="ARBA" id="ARBA00023136"/>
    </source>
</evidence>
<evidence type="ECO:0000313" key="7">
    <source>
        <dbReference type="EnsemblMetazoa" id="GPPI009411-PA"/>
    </source>
</evidence>